<dbReference type="SUPFAM" id="SSF51283">
    <property type="entry name" value="dUTPase-like"/>
    <property type="match status" value="1"/>
</dbReference>
<comment type="caution">
    <text evidence="2">The sequence shown here is derived from an EMBL/GenBank/DDBJ whole genome shotgun (WGS) entry which is preliminary data.</text>
</comment>
<accession>A0A8J5G9X9</accession>
<dbReference type="Pfam" id="PF00692">
    <property type="entry name" value="dUTPase"/>
    <property type="match status" value="1"/>
</dbReference>
<gene>
    <name evidence="2" type="ORF">ZIOFF_042015</name>
</gene>
<organism evidence="2 3">
    <name type="scientific">Zingiber officinale</name>
    <name type="common">Ginger</name>
    <name type="synonym">Amomum zingiber</name>
    <dbReference type="NCBI Taxonomy" id="94328"/>
    <lineage>
        <taxon>Eukaryota</taxon>
        <taxon>Viridiplantae</taxon>
        <taxon>Streptophyta</taxon>
        <taxon>Embryophyta</taxon>
        <taxon>Tracheophyta</taxon>
        <taxon>Spermatophyta</taxon>
        <taxon>Magnoliopsida</taxon>
        <taxon>Liliopsida</taxon>
        <taxon>Zingiberales</taxon>
        <taxon>Zingiberaceae</taxon>
        <taxon>Zingiber</taxon>
    </lineage>
</organism>
<sequence length="188" mass="21459">MDGRISLSFDNYRMPTTPRAICYNEKDEEIQSDEKSFHTLAVLLEKAPWVFLYKDYPEEEDYLPWPAKSEEDSLPHIPNNFQQVFSEIITERQATWKKLKEKIQLETDLDDGSLLGSLGGAPPTIIVTRLSPNAILIKQKSSGVAGFDLAASDDVLIPPRERKFIPTGLRMEIPFRSYDRIATRSEIV</sequence>
<dbReference type="AlphaFoldDB" id="A0A8J5G9X9"/>
<evidence type="ECO:0000313" key="3">
    <source>
        <dbReference type="Proteomes" id="UP000734854"/>
    </source>
</evidence>
<keyword evidence="3" id="KW-1185">Reference proteome</keyword>
<dbReference type="InterPro" id="IPR036157">
    <property type="entry name" value="dUTPase-like_sf"/>
</dbReference>
<dbReference type="Gene3D" id="2.70.40.10">
    <property type="match status" value="1"/>
</dbReference>
<name>A0A8J5G9X9_ZINOF</name>
<evidence type="ECO:0000313" key="2">
    <source>
        <dbReference type="EMBL" id="KAG6502126.1"/>
    </source>
</evidence>
<protein>
    <recommendedName>
        <fullName evidence="1">dUTPase-like domain-containing protein</fullName>
    </recommendedName>
</protein>
<reference evidence="2 3" key="1">
    <citation type="submission" date="2020-08" db="EMBL/GenBank/DDBJ databases">
        <title>Plant Genome Project.</title>
        <authorList>
            <person name="Zhang R.-G."/>
        </authorList>
    </citation>
    <scope>NUCLEOTIDE SEQUENCE [LARGE SCALE GENOMIC DNA]</scope>
    <source>
        <tissue evidence="2">Rhizome</tissue>
    </source>
</reference>
<dbReference type="Proteomes" id="UP000734854">
    <property type="component" value="Unassembled WGS sequence"/>
</dbReference>
<evidence type="ECO:0000259" key="1">
    <source>
        <dbReference type="Pfam" id="PF00692"/>
    </source>
</evidence>
<dbReference type="InterPro" id="IPR029054">
    <property type="entry name" value="dUTPase-like"/>
</dbReference>
<feature type="domain" description="dUTPase-like" evidence="1">
    <location>
        <begin position="134"/>
        <end position="187"/>
    </location>
</feature>
<proteinExistence type="predicted"/>
<dbReference type="EMBL" id="JACMSC010000011">
    <property type="protein sequence ID" value="KAG6502126.1"/>
    <property type="molecule type" value="Genomic_DNA"/>
</dbReference>